<dbReference type="FunFam" id="3.40.50.12780:FF:000005">
    <property type="entry name" value="Solute carrier family 27 member 6"/>
    <property type="match status" value="1"/>
</dbReference>
<dbReference type="Gene3D" id="3.30.300.30">
    <property type="match status" value="1"/>
</dbReference>
<dbReference type="PROSITE" id="PS00455">
    <property type="entry name" value="AMP_BINDING"/>
    <property type="match status" value="1"/>
</dbReference>
<keyword evidence="11" id="KW-0443">Lipid metabolism</keyword>
<evidence type="ECO:0000256" key="2">
    <source>
        <dbReference type="ARBA" id="ARBA00006432"/>
    </source>
</evidence>
<evidence type="ECO:0000256" key="10">
    <source>
        <dbReference type="ARBA" id="ARBA00023055"/>
    </source>
</evidence>
<dbReference type="GO" id="GO:0004467">
    <property type="term" value="F:long-chain fatty acid-CoA ligase activity"/>
    <property type="evidence" value="ECO:0007669"/>
    <property type="project" value="UniProtKB-EC"/>
</dbReference>
<keyword evidence="4" id="KW-1003">Cell membrane</keyword>
<keyword evidence="9 18" id="KW-1133">Transmembrane helix</keyword>
<proteinExistence type="inferred from homology"/>
<keyword evidence="10" id="KW-0445">Lipid transport</keyword>
<evidence type="ECO:0000256" key="8">
    <source>
        <dbReference type="ARBA" id="ARBA00022832"/>
    </source>
</evidence>
<comment type="subcellular location">
    <subcellularLocation>
        <location evidence="1">Cell membrane</location>
        <topology evidence="1">Multi-pass membrane protein</topology>
    </subcellularLocation>
</comment>
<comment type="catalytic activity">
    <reaction evidence="15">
        <text>a very long-chain fatty acid + ATP + CoA = a very long-chain fatty acyl-CoA + AMP + diphosphate</text>
        <dbReference type="Rhea" id="RHEA:54536"/>
        <dbReference type="ChEBI" id="CHEBI:30616"/>
        <dbReference type="ChEBI" id="CHEBI:33019"/>
        <dbReference type="ChEBI" id="CHEBI:57287"/>
        <dbReference type="ChEBI" id="CHEBI:58950"/>
        <dbReference type="ChEBI" id="CHEBI:138261"/>
        <dbReference type="ChEBI" id="CHEBI:456215"/>
    </reaction>
    <physiologicalReaction direction="left-to-right" evidence="15">
        <dbReference type="Rhea" id="RHEA:54537"/>
    </physiologicalReaction>
</comment>
<evidence type="ECO:0000259" key="20">
    <source>
        <dbReference type="Pfam" id="PF13193"/>
    </source>
</evidence>
<dbReference type="AlphaFoldDB" id="A0ABD0XI37"/>
<keyword evidence="12 18" id="KW-0472">Membrane</keyword>
<reference evidence="21 22" key="1">
    <citation type="submission" date="2024-06" db="EMBL/GenBank/DDBJ databases">
        <authorList>
            <person name="Pan Q."/>
            <person name="Wen M."/>
            <person name="Jouanno E."/>
            <person name="Zahm M."/>
            <person name="Klopp C."/>
            <person name="Cabau C."/>
            <person name="Louis A."/>
            <person name="Berthelot C."/>
            <person name="Parey E."/>
            <person name="Roest Crollius H."/>
            <person name="Montfort J."/>
            <person name="Robinson-Rechavi M."/>
            <person name="Bouchez O."/>
            <person name="Lampietro C."/>
            <person name="Lopez Roques C."/>
            <person name="Donnadieu C."/>
            <person name="Postlethwait J."/>
            <person name="Bobe J."/>
            <person name="Verreycken H."/>
            <person name="Guiguen Y."/>
        </authorList>
    </citation>
    <scope>NUCLEOTIDE SEQUENCE [LARGE SCALE GENOMIC DNA]</scope>
    <source>
        <strain evidence="21">Up_M1</strain>
        <tissue evidence="21">Testis</tissue>
    </source>
</reference>
<evidence type="ECO:0000256" key="7">
    <source>
        <dbReference type="ARBA" id="ARBA00022741"/>
    </source>
</evidence>
<dbReference type="FunFam" id="3.30.300.30:FF:000002">
    <property type="entry name" value="Long-chain fatty acid transport protein 1"/>
    <property type="match status" value="1"/>
</dbReference>
<dbReference type="SUPFAM" id="SSF56801">
    <property type="entry name" value="Acetyl-CoA synthetase-like"/>
    <property type="match status" value="1"/>
</dbReference>
<evidence type="ECO:0000256" key="13">
    <source>
        <dbReference type="ARBA" id="ARBA00024484"/>
    </source>
</evidence>
<keyword evidence="22" id="KW-1185">Reference proteome</keyword>
<dbReference type="InterPro" id="IPR045851">
    <property type="entry name" value="AMP-bd_C_sf"/>
</dbReference>
<comment type="catalytic activity">
    <reaction evidence="13">
        <text>a long-chain fatty acid + ATP + CoA = a long-chain fatty acyl-CoA + AMP + diphosphate</text>
        <dbReference type="Rhea" id="RHEA:15421"/>
        <dbReference type="ChEBI" id="CHEBI:30616"/>
        <dbReference type="ChEBI" id="CHEBI:33019"/>
        <dbReference type="ChEBI" id="CHEBI:57287"/>
        <dbReference type="ChEBI" id="CHEBI:57560"/>
        <dbReference type="ChEBI" id="CHEBI:83139"/>
        <dbReference type="ChEBI" id="CHEBI:456215"/>
        <dbReference type="EC" id="6.2.1.3"/>
    </reaction>
    <physiologicalReaction direction="left-to-right" evidence="13">
        <dbReference type="Rhea" id="RHEA:15422"/>
    </physiologicalReaction>
</comment>
<dbReference type="EC" id="6.2.1.3" evidence="14"/>
<keyword evidence="7" id="KW-0547">Nucleotide-binding</keyword>
<name>A0ABD0XI37_UMBPY</name>
<evidence type="ECO:0000256" key="5">
    <source>
        <dbReference type="ARBA" id="ARBA00022598"/>
    </source>
</evidence>
<evidence type="ECO:0000256" key="4">
    <source>
        <dbReference type="ARBA" id="ARBA00022475"/>
    </source>
</evidence>
<accession>A0ABD0XI37</accession>
<dbReference type="GO" id="GO:0006869">
    <property type="term" value="P:lipid transport"/>
    <property type="evidence" value="ECO:0007669"/>
    <property type="project" value="UniProtKB-KW"/>
</dbReference>
<dbReference type="InterPro" id="IPR020845">
    <property type="entry name" value="AMP-binding_CS"/>
</dbReference>
<evidence type="ECO:0000259" key="19">
    <source>
        <dbReference type="Pfam" id="PF00501"/>
    </source>
</evidence>
<evidence type="ECO:0000256" key="18">
    <source>
        <dbReference type="SAM" id="Phobius"/>
    </source>
</evidence>
<dbReference type="InterPro" id="IPR000873">
    <property type="entry name" value="AMP-dep_synth/lig_dom"/>
</dbReference>
<evidence type="ECO:0000256" key="14">
    <source>
        <dbReference type="ARBA" id="ARBA00026121"/>
    </source>
</evidence>
<dbReference type="Pfam" id="PF00501">
    <property type="entry name" value="AMP-binding"/>
    <property type="match status" value="1"/>
</dbReference>
<feature type="transmembrane region" description="Helical" evidence="18">
    <location>
        <begin position="5"/>
        <end position="22"/>
    </location>
</feature>
<evidence type="ECO:0000256" key="12">
    <source>
        <dbReference type="ARBA" id="ARBA00023136"/>
    </source>
</evidence>
<dbReference type="InterPro" id="IPR042099">
    <property type="entry name" value="ANL_N_sf"/>
</dbReference>
<dbReference type="Pfam" id="PF13193">
    <property type="entry name" value="AMP-binding_C"/>
    <property type="match status" value="1"/>
</dbReference>
<comment type="similarity">
    <text evidence="2">Belongs to the ATP-dependent AMP-binding enzyme family.</text>
</comment>
<dbReference type="Gene3D" id="3.40.50.12780">
    <property type="entry name" value="N-terminal domain of ligase-like"/>
    <property type="match status" value="1"/>
</dbReference>
<evidence type="ECO:0000256" key="6">
    <source>
        <dbReference type="ARBA" id="ARBA00022692"/>
    </source>
</evidence>
<dbReference type="GO" id="GO:0000166">
    <property type="term" value="F:nucleotide binding"/>
    <property type="evidence" value="ECO:0007669"/>
    <property type="project" value="UniProtKB-KW"/>
</dbReference>
<evidence type="ECO:0000256" key="15">
    <source>
        <dbReference type="ARBA" id="ARBA00036527"/>
    </source>
</evidence>
<dbReference type="EMBL" id="JAGEUA010000002">
    <property type="protein sequence ID" value="KAL1007624.1"/>
    <property type="molecule type" value="Genomic_DNA"/>
</dbReference>
<evidence type="ECO:0000256" key="16">
    <source>
        <dbReference type="ARBA" id="ARBA00041297"/>
    </source>
</evidence>
<comment type="catalytic activity">
    <reaction evidence="17">
        <text>tetracosanoate + ATP + CoA = tetracosanoyl-CoA + AMP + diphosphate</text>
        <dbReference type="Rhea" id="RHEA:33639"/>
        <dbReference type="ChEBI" id="CHEBI:30616"/>
        <dbReference type="ChEBI" id="CHEBI:31014"/>
        <dbReference type="ChEBI" id="CHEBI:33019"/>
        <dbReference type="ChEBI" id="CHEBI:57287"/>
        <dbReference type="ChEBI" id="CHEBI:65052"/>
        <dbReference type="ChEBI" id="CHEBI:456215"/>
    </reaction>
    <physiologicalReaction direction="left-to-right" evidence="17">
        <dbReference type="Rhea" id="RHEA:33640"/>
    </physiologicalReaction>
</comment>
<dbReference type="InterPro" id="IPR025110">
    <property type="entry name" value="AMP-bd_C"/>
</dbReference>
<evidence type="ECO:0000256" key="17">
    <source>
        <dbReference type="ARBA" id="ARBA00048666"/>
    </source>
</evidence>
<keyword evidence="5" id="KW-0436">Ligase</keyword>
<sequence>MYILIYTIFSGLAILPLVLYLRNPYFIQDLRYTLTCIAIGFRLERVKRSKPFYSMLDSFLDKVKVHPNKQFILFEKSSYTYRDADRESNKIARALSQHAVLKEGDTVALLMGNEPTYVFVWLALAKLGCAAALLNHNLRSKSLMHCFSCCGAKVLLAASEFQGAVEEVLSSLTEHGVSVYLLGVEEEGNTEGLKTLSNNRVQQTSDKALDTQLRAKVTIKSPALYIYTSGTTGLPKAAVITQERLYIASNMQAIAGVTSDDIIYIYLPLYHTAGFVMGLTAAMERGSTIVLRRKFSASQFWDDCRKYNVTVIQYIGEIMRYLCNTPKKDNDRHHKVRLAFGNGIRADTWSEFLERFGDIRVCECYGATEGNIGFVNYIGKVGAIGREHFLHKAGFPYALIEYDTEREEPVRDSKGFCVKVPQGETGLLVAKISSRAPFSGYAQNQQQTDRKKLKDVFVKGDQYFNSGDLMRIDHEGFVYFMDRIGDTFRWKGENVATTEVSDHLIMVACIEEANVYGVKVPGHEGRIGMAALKLKENMDFDSKATYEHVRTSLPSYARPRFIRLQKSLDVTGTFKQMKTGH</sequence>
<keyword evidence="3" id="KW-0813">Transport</keyword>
<keyword evidence="8" id="KW-0276">Fatty acid metabolism</keyword>
<feature type="domain" description="AMP-binding enzyme C-terminal" evidence="20">
    <location>
        <begin position="508"/>
        <end position="575"/>
    </location>
</feature>
<dbReference type="PANTHER" id="PTHR43107">
    <property type="entry name" value="LONG-CHAIN FATTY ACID TRANSPORT PROTEIN"/>
    <property type="match status" value="1"/>
</dbReference>
<comment type="caution">
    <text evidence="21">The sequence shown here is derived from an EMBL/GenBank/DDBJ whole genome shotgun (WGS) entry which is preliminary data.</text>
</comment>
<evidence type="ECO:0000256" key="1">
    <source>
        <dbReference type="ARBA" id="ARBA00004651"/>
    </source>
</evidence>
<evidence type="ECO:0000313" key="22">
    <source>
        <dbReference type="Proteomes" id="UP001557470"/>
    </source>
</evidence>
<organism evidence="21 22">
    <name type="scientific">Umbra pygmaea</name>
    <name type="common">Eastern mudminnow</name>
    <dbReference type="NCBI Taxonomy" id="75934"/>
    <lineage>
        <taxon>Eukaryota</taxon>
        <taxon>Metazoa</taxon>
        <taxon>Chordata</taxon>
        <taxon>Craniata</taxon>
        <taxon>Vertebrata</taxon>
        <taxon>Euteleostomi</taxon>
        <taxon>Actinopterygii</taxon>
        <taxon>Neopterygii</taxon>
        <taxon>Teleostei</taxon>
        <taxon>Protacanthopterygii</taxon>
        <taxon>Esociformes</taxon>
        <taxon>Umbridae</taxon>
        <taxon>Umbra</taxon>
    </lineage>
</organism>
<keyword evidence="6 18" id="KW-0812">Transmembrane</keyword>
<dbReference type="PANTHER" id="PTHR43107:SF4">
    <property type="entry name" value="LONG-CHAIN FATTY ACID TRANSPORT PROTEIN 2"/>
    <property type="match status" value="1"/>
</dbReference>
<dbReference type="NCBIfam" id="NF006134">
    <property type="entry name" value="PRK08279.1"/>
    <property type="match status" value="1"/>
</dbReference>
<evidence type="ECO:0000256" key="9">
    <source>
        <dbReference type="ARBA" id="ARBA00022989"/>
    </source>
</evidence>
<evidence type="ECO:0000313" key="21">
    <source>
        <dbReference type="EMBL" id="KAL1007624.1"/>
    </source>
</evidence>
<dbReference type="GO" id="GO:0005886">
    <property type="term" value="C:plasma membrane"/>
    <property type="evidence" value="ECO:0007669"/>
    <property type="project" value="UniProtKB-SubCell"/>
</dbReference>
<evidence type="ECO:0000256" key="11">
    <source>
        <dbReference type="ARBA" id="ARBA00023098"/>
    </source>
</evidence>
<dbReference type="Proteomes" id="UP001557470">
    <property type="component" value="Unassembled WGS sequence"/>
</dbReference>
<protein>
    <recommendedName>
        <fullName evidence="14">long-chain-fatty-acid--CoA ligase</fullName>
        <ecNumber evidence="14">6.2.1.3</ecNumber>
    </recommendedName>
    <alternativeName>
        <fullName evidence="16">Long-chain-fatty-acid--CoA ligase</fullName>
    </alternativeName>
</protein>
<feature type="domain" description="AMP-dependent synthetase/ligase" evidence="19">
    <location>
        <begin position="61"/>
        <end position="403"/>
    </location>
</feature>
<gene>
    <name evidence="21" type="ORF">UPYG_G00089220</name>
</gene>
<evidence type="ECO:0000256" key="3">
    <source>
        <dbReference type="ARBA" id="ARBA00022448"/>
    </source>
</evidence>